<proteinExistence type="predicted"/>
<comment type="caution">
    <text evidence="1">The sequence shown here is derived from an EMBL/GenBank/DDBJ whole genome shotgun (WGS) entry which is preliminary data.</text>
</comment>
<gene>
    <name evidence="1" type="ORF">EVA_18111</name>
</gene>
<reference evidence="1" key="1">
    <citation type="journal article" date="2012" name="PLoS ONE">
        <title>Gene sets for utilization of primary and secondary nutrition supplies in the distal gut of endangered iberian lynx.</title>
        <authorList>
            <person name="Alcaide M."/>
            <person name="Messina E."/>
            <person name="Richter M."/>
            <person name="Bargiela R."/>
            <person name="Peplies J."/>
            <person name="Huws S.A."/>
            <person name="Newbold C.J."/>
            <person name="Golyshin P.N."/>
            <person name="Simon M.A."/>
            <person name="Lopez G."/>
            <person name="Yakimov M.M."/>
            <person name="Ferrer M."/>
        </authorList>
    </citation>
    <scope>NUCLEOTIDE SEQUENCE</scope>
</reference>
<dbReference type="AlphaFoldDB" id="J9FW29"/>
<protein>
    <submittedName>
        <fullName evidence="1">CobW/HypB/UreG protein</fullName>
    </submittedName>
</protein>
<accession>J9FW29</accession>
<sequence length="102" mass="11810">MELLRKKNAEAVIVTTDWNELDGSAIVKAMEEKQDFAVQLMAELKEHEHHHDHACCDHDHEHNGHEHHYDENGMCSCGHHHHHHADDVFASFGRETARVFTE</sequence>
<dbReference type="EMBL" id="AMCI01006765">
    <property type="protein sequence ID" value="EJW93782.1"/>
    <property type="molecule type" value="Genomic_DNA"/>
</dbReference>
<feature type="non-terminal residue" evidence="1">
    <location>
        <position position="102"/>
    </location>
</feature>
<name>J9FW29_9ZZZZ</name>
<evidence type="ECO:0000313" key="1">
    <source>
        <dbReference type="EMBL" id="EJW93782.1"/>
    </source>
</evidence>
<organism evidence="1">
    <name type="scientific">gut metagenome</name>
    <dbReference type="NCBI Taxonomy" id="749906"/>
    <lineage>
        <taxon>unclassified sequences</taxon>
        <taxon>metagenomes</taxon>
        <taxon>organismal metagenomes</taxon>
    </lineage>
</organism>